<organism evidence="1 2">
    <name type="scientific">Coniosporium tulheliwenetii</name>
    <dbReference type="NCBI Taxonomy" id="3383036"/>
    <lineage>
        <taxon>Eukaryota</taxon>
        <taxon>Fungi</taxon>
        <taxon>Dikarya</taxon>
        <taxon>Ascomycota</taxon>
        <taxon>Pezizomycotina</taxon>
        <taxon>Dothideomycetes</taxon>
        <taxon>Dothideomycetes incertae sedis</taxon>
        <taxon>Coniosporium</taxon>
    </lineage>
</organism>
<sequence length="321" mass="35654">MPIRTYWLLLTQLLSLNFRRRASTVTAFDTASQQPFHFLGNTSVQGTMPRAPVLSISHGGGPLPILGDPSHKAIVHSLSARAPKILRLGTADAPKAIVLVTAHWSERNPTISNGKKHRLEFDYYGFPDEAYKLRYDAPGSPEVAEEVFKVLEQTGMKPEMDEERGWDHGVFIPMLLINPAANIPIVQMSVLSSESAADHYRMGVALSKLRDSNIAIIGSGFASFHNLRLMFSGIMKDPTFKKKNDAWSEAVLDAVTTRDAEERGRKMEAWRQWPGAYEMHPRGGADHFLPLVVCAGAGGEGKAESYKDEFMGLEMYSYCWA</sequence>
<evidence type="ECO:0000313" key="1">
    <source>
        <dbReference type="EMBL" id="KAJ9638197.1"/>
    </source>
</evidence>
<evidence type="ECO:0000313" key="2">
    <source>
        <dbReference type="Proteomes" id="UP001172680"/>
    </source>
</evidence>
<name>A0ACC2YSX6_9PEZI</name>
<proteinExistence type="predicted"/>
<keyword evidence="2" id="KW-1185">Reference proteome</keyword>
<accession>A0ACC2YSX6</accession>
<dbReference type="Proteomes" id="UP001172680">
    <property type="component" value="Unassembled WGS sequence"/>
</dbReference>
<reference evidence="1" key="1">
    <citation type="submission" date="2022-10" db="EMBL/GenBank/DDBJ databases">
        <title>Culturing micro-colonial fungi from biological soil crusts in the Mojave desert and describing Neophaeococcomyces mojavensis, and introducing the new genera and species Taxawa tesnikishii.</title>
        <authorList>
            <person name="Kurbessoian T."/>
            <person name="Stajich J.E."/>
        </authorList>
    </citation>
    <scope>NUCLEOTIDE SEQUENCE</scope>
    <source>
        <strain evidence="1">JES_115</strain>
    </source>
</reference>
<protein>
    <submittedName>
        <fullName evidence="1">Uncharacterized protein</fullName>
    </submittedName>
</protein>
<comment type="caution">
    <text evidence="1">The sequence shown here is derived from an EMBL/GenBank/DDBJ whole genome shotgun (WGS) entry which is preliminary data.</text>
</comment>
<gene>
    <name evidence="1" type="ORF">H2199_006884</name>
</gene>
<dbReference type="EMBL" id="JAPDRP010000021">
    <property type="protein sequence ID" value="KAJ9638197.1"/>
    <property type="molecule type" value="Genomic_DNA"/>
</dbReference>